<protein>
    <submittedName>
        <fullName evidence="1">Uncharacterized protein</fullName>
    </submittedName>
</protein>
<dbReference type="AlphaFoldDB" id="A0A8H8A0N9"/>
<dbReference type="EMBL" id="JAEFCI010002048">
    <property type="protein sequence ID" value="KAG5462498.1"/>
    <property type="molecule type" value="Genomic_DNA"/>
</dbReference>
<proteinExistence type="predicted"/>
<name>A0A8H8A0N9_9FUNG</name>
<dbReference type="Proteomes" id="UP000673691">
    <property type="component" value="Unassembled WGS sequence"/>
</dbReference>
<evidence type="ECO:0000313" key="2">
    <source>
        <dbReference type="Proteomes" id="UP000673691"/>
    </source>
</evidence>
<accession>A0A8H8A0N9</accession>
<gene>
    <name evidence="1" type="ORF">BJ554DRAFT_4880</name>
</gene>
<organism evidence="1 2">
    <name type="scientific">Olpidium bornovanus</name>
    <dbReference type="NCBI Taxonomy" id="278681"/>
    <lineage>
        <taxon>Eukaryota</taxon>
        <taxon>Fungi</taxon>
        <taxon>Fungi incertae sedis</taxon>
        <taxon>Olpidiomycota</taxon>
        <taxon>Olpidiomycotina</taxon>
        <taxon>Olpidiomycetes</taxon>
        <taxon>Olpidiales</taxon>
        <taxon>Olpidiaceae</taxon>
        <taxon>Olpidium</taxon>
    </lineage>
</organism>
<comment type="caution">
    <text evidence="1">The sequence shown here is derived from an EMBL/GenBank/DDBJ whole genome shotgun (WGS) entry which is preliminary data.</text>
</comment>
<reference evidence="1 2" key="1">
    <citation type="journal article" name="Sci. Rep.">
        <title>Genome-scale phylogenetic analyses confirm Olpidium as the closest living zoosporic fungus to the non-flagellated, terrestrial fungi.</title>
        <authorList>
            <person name="Chang Y."/>
            <person name="Rochon D."/>
            <person name="Sekimoto S."/>
            <person name="Wang Y."/>
            <person name="Chovatia M."/>
            <person name="Sandor L."/>
            <person name="Salamov A."/>
            <person name="Grigoriev I.V."/>
            <person name="Stajich J.E."/>
            <person name="Spatafora J.W."/>
        </authorList>
    </citation>
    <scope>NUCLEOTIDE SEQUENCE [LARGE SCALE GENOMIC DNA]</scope>
    <source>
        <strain evidence="1">S191</strain>
    </source>
</reference>
<keyword evidence="2" id="KW-1185">Reference proteome</keyword>
<sequence length="70" mass="8287">MLLCFTCTTVYCLTRFHNERKRYVFLEYRGSRARLQELNQLALAQSIFRAVVPVALPYRREHRAAPTARI</sequence>
<evidence type="ECO:0000313" key="1">
    <source>
        <dbReference type="EMBL" id="KAG5462498.1"/>
    </source>
</evidence>